<dbReference type="SUPFAM" id="SSF52540">
    <property type="entry name" value="P-loop containing nucleoside triphosphate hydrolases"/>
    <property type="match status" value="1"/>
</dbReference>
<evidence type="ECO:0000256" key="1">
    <source>
        <dbReference type="ARBA" id="ARBA00022737"/>
    </source>
</evidence>
<organism evidence="2">
    <name type="scientific">bioreactor metagenome</name>
    <dbReference type="NCBI Taxonomy" id="1076179"/>
    <lineage>
        <taxon>unclassified sequences</taxon>
        <taxon>metagenomes</taxon>
        <taxon>ecological metagenomes</taxon>
    </lineage>
</organism>
<dbReference type="AlphaFoldDB" id="A0A645EX44"/>
<dbReference type="InterPro" id="IPR050611">
    <property type="entry name" value="ABCF"/>
</dbReference>
<keyword evidence="2" id="KW-0067">ATP-binding</keyword>
<reference evidence="2" key="1">
    <citation type="submission" date="2019-08" db="EMBL/GenBank/DDBJ databases">
        <authorList>
            <person name="Kucharzyk K."/>
            <person name="Murdoch R.W."/>
            <person name="Higgins S."/>
            <person name="Loffler F."/>
        </authorList>
    </citation>
    <scope>NUCLEOTIDE SEQUENCE</scope>
</reference>
<keyword evidence="1" id="KW-0677">Repeat</keyword>
<dbReference type="PANTHER" id="PTHR19211:SF14">
    <property type="entry name" value="ATP-BINDING CASSETTE SUB-FAMILY F MEMBER 1"/>
    <property type="match status" value="1"/>
</dbReference>
<name>A0A645EX44_9ZZZZ</name>
<sequence>MIANTNAELLILDEPTSHLDIYVQMAVEKAISEYKGAVLMISHDFYLIANCADHVLLVEDKTLKRMRTRTFRKMVYDKYFNKEYLEIDKKKQELEAKITLAFKMDELVKVEKLCNQLEEISSN</sequence>
<dbReference type="Gene3D" id="3.40.50.300">
    <property type="entry name" value="P-loop containing nucleotide triphosphate hydrolases"/>
    <property type="match status" value="1"/>
</dbReference>
<gene>
    <name evidence="2" type="primary">btuD_294</name>
    <name evidence="2" type="ORF">SDC9_153723</name>
</gene>
<keyword evidence="2" id="KW-0547">Nucleotide-binding</keyword>
<accession>A0A645EX44</accession>
<comment type="caution">
    <text evidence="2">The sequence shown here is derived from an EMBL/GenBank/DDBJ whole genome shotgun (WGS) entry which is preliminary data.</text>
</comment>
<dbReference type="EMBL" id="VSSQ01052372">
    <property type="protein sequence ID" value="MPN06467.1"/>
    <property type="molecule type" value="Genomic_DNA"/>
</dbReference>
<protein>
    <submittedName>
        <fullName evidence="2">Vitamin B12 import ATP-binding protein BtuD</fullName>
    </submittedName>
</protein>
<proteinExistence type="predicted"/>
<evidence type="ECO:0000313" key="2">
    <source>
        <dbReference type="EMBL" id="MPN06467.1"/>
    </source>
</evidence>
<dbReference type="InterPro" id="IPR027417">
    <property type="entry name" value="P-loop_NTPase"/>
</dbReference>
<dbReference type="GO" id="GO:0005524">
    <property type="term" value="F:ATP binding"/>
    <property type="evidence" value="ECO:0007669"/>
    <property type="project" value="UniProtKB-KW"/>
</dbReference>
<dbReference type="PANTHER" id="PTHR19211">
    <property type="entry name" value="ATP-BINDING TRANSPORT PROTEIN-RELATED"/>
    <property type="match status" value="1"/>
</dbReference>